<name>A0A8J7TNU2_9BACT</name>
<dbReference type="EMBL" id="JAFLCK010000032">
    <property type="protein sequence ID" value="MBN8662180.1"/>
    <property type="molecule type" value="Genomic_DNA"/>
</dbReference>
<comment type="caution">
    <text evidence="1">The sequence shown here is derived from an EMBL/GenBank/DDBJ whole genome shotgun (WGS) entry which is preliminary data.</text>
</comment>
<protein>
    <submittedName>
        <fullName evidence="1">Uncharacterized protein</fullName>
    </submittedName>
</protein>
<evidence type="ECO:0000313" key="2">
    <source>
        <dbReference type="Proteomes" id="UP000664277"/>
    </source>
</evidence>
<accession>A0A8J7TNU2</accession>
<reference evidence="1" key="1">
    <citation type="submission" date="2021-02" db="EMBL/GenBank/DDBJ databases">
        <title>Genome-Resolved Metagenomics of a Microbial Community Performing Photosynthetic Biological Nutrient Removal.</title>
        <authorList>
            <person name="Mcdaniel E.A."/>
        </authorList>
    </citation>
    <scope>NUCLEOTIDE SEQUENCE</scope>
    <source>
        <strain evidence="1">UWPOB_OBS1</strain>
    </source>
</reference>
<gene>
    <name evidence="1" type="ORF">J0M35_17560</name>
</gene>
<evidence type="ECO:0000313" key="1">
    <source>
        <dbReference type="EMBL" id="MBN8662180.1"/>
    </source>
</evidence>
<organism evidence="1 2">
    <name type="scientific">Candidatus Obscuribacter phosphatis</name>
    <dbReference type="NCBI Taxonomy" id="1906157"/>
    <lineage>
        <taxon>Bacteria</taxon>
        <taxon>Bacillati</taxon>
        <taxon>Candidatus Melainabacteria</taxon>
        <taxon>Candidatus Obscuribacterales</taxon>
        <taxon>Candidatus Obscuribacteraceae</taxon>
        <taxon>Candidatus Obscuribacter</taxon>
    </lineage>
</organism>
<dbReference type="AlphaFoldDB" id="A0A8J7TNU2"/>
<sequence length="142" mass="15879">MWRNCSSSVAARVVVGLVVLAVVLPYSLPRVSLESYKAILDFCQFDAKFTLGSQNCDARRINVVRARRDLEPGTEICIDDVEDFYLPSDVGASTLADCLVWSGGACYRTVKRRIHKGELVKFQCVGVRTAPFWFTDVSNAFY</sequence>
<proteinExistence type="predicted"/>
<dbReference type="Proteomes" id="UP000664277">
    <property type="component" value="Unassembled WGS sequence"/>
</dbReference>